<dbReference type="GO" id="GO:0004508">
    <property type="term" value="F:steroid 17-alpha-monooxygenase activity"/>
    <property type="evidence" value="ECO:0007669"/>
    <property type="project" value="TreeGrafter"/>
</dbReference>
<keyword evidence="5 12" id="KW-0479">Metal-binding</keyword>
<dbReference type="PANTHER" id="PTHR24289:SF16">
    <property type="entry name" value="CYTOCHROME P450 1B1"/>
    <property type="match status" value="1"/>
</dbReference>
<dbReference type="InterPro" id="IPR017972">
    <property type="entry name" value="Cyt_P450_CS"/>
</dbReference>
<keyword evidence="11" id="KW-0472">Membrane</keyword>
<dbReference type="PRINTS" id="PR00463">
    <property type="entry name" value="EP450I"/>
</dbReference>
<keyword evidence="7" id="KW-0492">Microsome</keyword>
<evidence type="ECO:0008006" key="17">
    <source>
        <dbReference type="Google" id="ProtNLM"/>
    </source>
</evidence>
<evidence type="ECO:0000256" key="6">
    <source>
        <dbReference type="ARBA" id="ARBA00022824"/>
    </source>
</evidence>
<dbReference type="InterPro" id="IPR001128">
    <property type="entry name" value="Cyt_P450"/>
</dbReference>
<evidence type="ECO:0000256" key="5">
    <source>
        <dbReference type="ARBA" id="ARBA00022723"/>
    </source>
</evidence>
<dbReference type="Proteomes" id="UP000437017">
    <property type="component" value="Unassembled WGS sequence"/>
</dbReference>
<evidence type="ECO:0000256" key="9">
    <source>
        <dbReference type="ARBA" id="ARBA00023004"/>
    </source>
</evidence>
<evidence type="ECO:0000313" key="15">
    <source>
        <dbReference type="EMBL" id="KAB0399526.1"/>
    </source>
</evidence>
<dbReference type="GO" id="GO:0005789">
    <property type="term" value="C:endoplasmic reticulum membrane"/>
    <property type="evidence" value="ECO:0007669"/>
    <property type="project" value="UniProtKB-SubCell"/>
</dbReference>
<dbReference type="InterPro" id="IPR002401">
    <property type="entry name" value="Cyt_P450_E_grp-I"/>
</dbReference>
<protein>
    <recommendedName>
        <fullName evidence="17">Cytochrome P450 1B1</fullName>
    </recommendedName>
</protein>
<evidence type="ECO:0000256" key="3">
    <source>
        <dbReference type="ARBA" id="ARBA00010617"/>
    </source>
</evidence>
<comment type="subcellular location">
    <subcellularLocation>
        <location evidence="2">Endoplasmic reticulum membrane</location>
    </subcellularLocation>
    <subcellularLocation>
        <location evidence="1">Microsome membrane</location>
    </subcellularLocation>
</comment>
<comment type="cofactor">
    <cofactor evidence="12">
        <name>heme</name>
        <dbReference type="ChEBI" id="CHEBI:30413"/>
    </cofactor>
</comment>
<evidence type="ECO:0000256" key="12">
    <source>
        <dbReference type="PIRSR" id="PIRSR602401-1"/>
    </source>
</evidence>
<comment type="similarity">
    <text evidence="3 13">Belongs to the cytochrome P450 family.</text>
</comment>
<feature type="binding site" description="axial binding residue" evidence="12">
    <location>
        <position position="336"/>
    </location>
    <ligand>
        <name>heme</name>
        <dbReference type="ChEBI" id="CHEBI:30413"/>
    </ligand>
    <ligandPart>
        <name>Fe</name>
        <dbReference type="ChEBI" id="CHEBI:18248"/>
    </ligandPart>
</feature>
<keyword evidence="8 13" id="KW-0560">Oxidoreductase</keyword>
<evidence type="ECO:0000313" key="16">
    <source>
        <dbReference type="Proteomes" id="UP000437017"/>
    </source>
</evidence>
<feature type="chain" id="PRO_5024805424" description="Cytochrome P450 1B1" evidence="14">
    <location>
        <begin position="19"/>
        <end position="409"/>
    </location>
</feature>
<comment type="caution">
    <text evidence="15">The sequence shown here is derived from an EMBL/GenBank/DDBJ whole genome shotgun (WGS) entry which is preliminary data.</text>
</comment>
<keyword evidence="6" id="KW-0256">Endoplasmic reticulum</keyword>
<evidence type="ECO:0000256" key="2">
    <source>
        <dbReference type="ARBA" id="ARBA00004586"/>
    </source>
</evidence>
<dbReference type="AlphaFoldDB" id="A0A643CH22"/>
<evidence type="ECO:0000256" key="10">
    <source>
        <dbReference type="ARBA" id="ARBA00023033"/>
    </source>
</evidence>
<evidence type="ECO:0000256" key="13">
    <source>
        <dbReference type="RuleBase" id="RU000461"/>
    </source>
</evidence>
<keyword evidence="16" id="KW-1185">Reference proteome</keyword>
<name>A0A643CH22_BALPH</name>
<proteinExistence type="inferred from homology"/>
<reference evidence="15 16" key="1">
    <citation type="journal article" date="2019" name="PLoS ONE">
        <title>Genomic analyses reveal an absence of contemporary introgressive admixture between fin whales and blue whales, despite known hybrids.</title>
        <authorList>
            <person name="Westbury M.V."/>
            <person name="Petersen B."/>
            <person name="Lorenzen E.D."/>
        </authorList>
    </citation>
    <scope>NUCLEOTIDE SEQUENCE [LARGE SCALE GENOMIC DNA]</scope>
    <source>
        <strain evidence="15">FinWhale-01</strain>
    </source>
</reference>
<evidence type="ECO:0000256" key="11">
    <source>
        <dbReference type="ARBA" id="ARBA00023136"/>
    </source>
</evidence>
<dbReference type="GO" id="GO:0042446">
    <property type="term" value="P:hormone biosynthetic process"/>
    <property type="evidence" value="ECO:0007669"/>
    <property type="project" value="TreeGrafter"/>
</dbReference>
<evidence type="ECO:0000256" key="4">
    <source>
        <dbReference type="ARBA" id="ARBA00022617"/>
    </source>
</evidence>
<evidence type="ECO:0000256" key="1">
    <source>
        <dbReference type="ARBA" id="ARBA00004524"/>
    </source>
</evidence>
<dbReference type="PANTHER" id="PTHR24289">
    <property type="entry name" value="STEROID 17-ALPHA-HYDROXYLASE/17,20 LYASE"/>
    <property type="match status" value="1"/>
</dbReference>
<dbReference type="Gene3D" id="1.10.630.10">
    <property type="entry name" value="Cytochrome P450"/>
    <property type="match status" value="2"/>
</dbReference>
<feature type="non-terminal residue" evidence="15">
    <location>
        <position position="1"/>
    </location>
</feature>
<keyword evidence="4 12" id="KW-0349">Heme</keyword>
<dbReference type="SUPFAM" id="SSF48264">
    <property type="entry name" value="Cytochrome P450"/>
    <property type="match status" value="1"/>
</dbReference>
<evidence type="ECO:0000256" key="8">
    <source>
        <dbReference type="ARBA" id="ARBA00023002"/>
    </source>
</evidence>
<dbReference type="InterPro" id="IPR036396">
    <property type="entry name" value="Cyt_P450_sf"/>
</dbReference>
<dbReference type="PRINTS" id="PR00385">
    <property type="entry name" value="P450"/>
</dbReference>
<dbReference type="GO" id="GO:0005506">
    <property type="term" value="F:iron ion binding"/>
    <property type="evidence" value="ECO:0007669"/>
    <property type="project" value="InterPro"/>
</dbReference>
<keyword evidence="14" id="KW-0732">Signal</keyword>
<dbReference type="GO" id="GO:0020037">
    <property type="term" value="F:heme binding"/>
    <property type="evidence" value="ECO:0007669"/>
    <property type="project" value="InterPro"/>
</dbReference>
<dbReference type="PROSITE" id="PS00086">
    <property type="entry name" value="CYTOCHROME_P450"/>
    <property type="match status" value="1"/>
</dbReference>
<evidence type="ECO:0000256" key="14">
    <source>
        <dbReference type="SAM" id="SignalP"/>
    </source>
</evidence>
<gene>
    <name evidence="15" type="ORF">E2I00_018743</name>
</gene>
<dbReference type="GO" id="GO:0042448">
    <property type="term" value="P:progesterone metabolic process"/>
    <property type="evidence" value="ECO:0007669"/>
    <property type="project" value="TreeGrafter"/>
</dbReference>
<sequence length="409" mass="45405">TTLLLLLSVLAAVHVGQWLLRQRRRQPGSAPPGPFAWPLIGNAASMGPAPHIRLGNCRVVVLNGERAIRQALVQQGAAFADRPPFASFRVVSGGRSLAFGHHDDAEFRELLSHNEEFGRTVGAGSLVDTLNRNFSNFVLDKFLRHRESLRPGAAPRDMMDAFILSAAKEAAPGSGDGGARLDEEYVPATVTDIFGASQDTLSTALQWLLVLFTRYPEVQARVQAELDQVVGRDRLPCLDDQPHLPYVMAFLYEAMRFSSFVPVTIPHATTANASVLGYHIPKDTVVFVNQWSVNHDPVKWSNPEDFDPARFLDKDGFINKDLASSVMIFSVGKRRCIGEELSKMQLFLFISILAHECNFRANPDEPSKMDFNYGLTIKPKSFKINVTLRESMELLDSAVQKLQAEEDCQ</sequence>
<keyword evidence="10 13" id="KW-0503">Monooxygenase</keyword>
<feature type="signal peptide" evidence="14">
    <location>
        <begin position="1"/>
        <end position="18"/>
    </location>
</feature>
<evidence type="ECO:0000256" key="7">
    <source>
        <dbReference type="ARBA" id="ARBA00022848"/>
    </source>
</evidence>
<organism evidence="15 16">
    <name type="scientific">Balaenoptera physalus</name>
    <name type="common">Fin whale</name>
    <name type="synonym">Balaena physalus</name>
    <dbReference type="NCBI Taxonomy" id="9770"/>
    <lineage>
        <taxon>Eukaryota</taxon>
        <taxon>Metazoa</taxon>
        <taxon>Chordata</taxon>
        <taxon>Craniata</taxon>
        <taxon>Vertebrata</taxon>
        <taxon>Euteleostomi</taxon>
        <taxon>Mammalia</taxon>
        <taxon>Eutheria</taxon>
        <taxon>Laurasiatheria</taxon>
        <taxon>Artiodactyla</taxon>
        <taxon>Whippomorpha</taxon>
        <taxon>Cetacea</taxon>
        <taxon>Mysticeti</taxon>
        <taxon>Balaenopteridae</taxon>
        <taxon>Balaenoptera</taxon>
    </lineage>
</organism>
<keyword evidence="9 12" id="KW-0408">Iron</keyword>
<dbReference type="OrthoDB" id="1055148at2759"/>
<dbReference type="Pfam" id="PF00067">
    <property type="entry name" value="p450"/>
    <property type="match status" value="1"/>
</dbReference>
<accession>A0A643CH22</accession>
<dbReference type="EMBL" id="SGJD01001533">
    <property type="protein sequence ID" value="KAB0399526.1"/>
    <property type="molecule type" value="Genomic_DNA"/>
</dbReference>